<name>A0AAE2ZM36_9HYPH</name>
<dbReference type="InterPro" id="IPR018062">
    <property type="entry name" value="HTH_AraC-typ_CS"/>
</dbReference>
<dbReference type="SMART" id="SM00342">
    <property type="entry name" value="HTH_ARAC"/>
    <property type="match status" value="1"/>
</dbReference>
<keyword evidence="3" id="KW-0804">Transcription</keyword>
<comment type="caution">
    <text evidence="5">The sequence shown here is derived from an EMBL/GenBank/DDBJ whole genome shotgun (WGS) entry which is preliminary data.</text>
</comment>
<organism evidence="5 6">
    <name type="scientific">Flavimaribacter sediminis</name>
    <dbReference type="NCBI Taxonomy" id="2865987"/>
    <lineage>
        <taxon>Bacteria</taxon>
        <taxon>Pseudomonadati</taxon>
        <taxon>Pseudomonadota</taxon>
        <taxon>Alphaproteobacteria</taxon>
        <taxon>Hyphomicrobiales</taxon>
        <taxon>Rhizobiaceae</taxon>
        <taxon>Flavimaribacter</taxon>
    </lineage>
</organism>
<protein>
    <submittedName>
        <fullName evidence="5">AraC family transcriptional regulator</fullName>
    </submittedName>
</protein>
<gene>
    <name evidence="5" type="ORF">K1W69_19600</name>
</gene>
<dbReference type="GO" id="GO:0043565">
    <property type="term" value="F:sequence-specific DNA binding"/>
    <property type="evidence" value="ECO:0007669"/>
    <property type="project" value="InterPro"/>
</dbReference>
<reference evidence="5" key="1">
    <citation type="submission" date="2021-08" db="EMBL/GenBank/DDBJ databases">
        <title>Hoeflea bacterium WL0058 sp. nov., isolated from the sediment.</title>
        <authorList>
            <person name="Wang L."/>
            <person name="Zhang D."/>
        </authorList>
    </citation>
    <scope>NUCLEOTIDE SEQUENCE</scope>
    <source>
        <strain evidence="5">WL0058</strain>
    </source>
</reference>
<keyword evidence="6" id="KW-1185">Reference proteome</keyword>
<dbReference type="InterPro" id="IPR018060">
    <property type="entry name" value="HTH_AraC"/>
</dbReference>
<evidence type="ECO:0000256" key="3">
    <source>
        <dbReference type="ARBA" id="ARBA00023163"/>
    </source>
</evidence>
<dbReference type="Pfam" id="PF12833">
    <property type="entry name" value="HTH_18"/>
    <property type="match status" value="1"/>
</dbReference>
<dbReference type="EMBL" id="JAICBX010000004">
    <property type="protein sequence ID" value="MBW8639409.1"/>
    <property type="molecule type" value="Genomic_DNA"/>
</dbReference>
<dbReference type="InterPro" id="IPR032783">
    <property type="entry name" value="AraC_lig"/>
</dbReference>
<evidence type="ECO:0000313" key="6">
    <source>
        <dbReference type="Proteomes" id="UP001196509"/>
    </source>
</evidence>
<dbReference type="InterPro" id="IPR009057">
    <property type="entry name" value="Homeodomain-like_sf"/>
</dbReference>
<dbReference type="AlphaFoldDB" id="A0AAE2ZM36"/>
<evidence type="ECO:0000256" key="1">
    <source>
        <dbReference type="ARBA" id="ARBA00023015"/>
    </source>
</evidence>
<sequence length="303" mass="32735">MPDPLADIITMLQPHAPISKLVLASGRWRVSRTEVRQVYYCMMLAGSARLAVEHKSPVILEPGDFALVPAAFNFEMSSIEPPVKGEQSVRVRQADGSFRVGSLTETADTQSLVGHCVFGSPDAALLVSLLPDLVVVRGEDRLAMLTRLVAEEVHSARSARDVVLEHLLQVLLIEALRSSPDATAAPGLLRGLADERLAPALRMMHAAPDQNWTVAKLAREAGLSRSAFFARFSRQVGAPPMDYLVSWRMTMAKQLLRNGQKSVSEVAAQIGYGSASAFSFAFSRQVGQPPGHYAKSGEAPPAP</sequence>
<dbReference type="GO" id="GO:0003700">
    <property type="term" value="F:DNA-binding transcription factor activity"/>
    <property type="evidence" value="ECO:0007669"/>
    <property type="project" value="InterPro"/>
</dbReference>
<accession>A0AAE2ZM36</accession>
<dbReference type="Pfam" id="PF12852">
    <property type="entry name" value="Cupin_6"/>
    <property type="match status" value="1"/>
</dbReference>
<keyword evidence="1" id="KW-0805">Transcription regulation</keyword>
<dbReference type="InterPro" id="IPR050204">
    <property type="entry name" value="AraC_XylS_family_regulators"/>
</dbReference>
<dbReference type="PANTHER" id="PTHR46796">
    <property type="entry name" value="HTH-TYPE TRANSCRIPTIONAL ACTIVATOR RHAS-RELATED"/>
    <property type="match status" value="1"/>
</dbReference>
<feature type="domain" description="HTH araC/xylS-type" evidence="4">
    <location>
        <begin position="198"/>
        <end position="296"/>
    </location>
</feature>
<dbReference type="Gene3D" id="1.10.10.60">
    <property type="entry name" value="Homeodomain-like"/>
    <property type="match status" value="2"/>
</dbReference>
<evidence type="ECO:0000259" key="4">
    <source>
        <dbReference type="PROSITE" id="PS01124"/>
    </source>
</evidence>
<keyword evidence="2" id="KW-0238">DNA-binding</keyword>
<evidence type="ECO:0000256" key="2">
    <source>
        <dbReference type="ARBA" id="ARBA00023125"/>
    </source>
</evidence>
<dbReference type="PROSITE" id="PS01124">
    <property type="entry name" value="HTH_ARAC_FAMILY_2"/>
    <property type="match status" value="1"/>
</dbReference>
<dbReference type="PROSITE" id="PS00041">
    <property type="entry name" value="HTH_ARAC_FAMILY_1"/>
    <property type="match status" value="1"/>
</dbReference>
<dbReference type="SUPFAM" id="SSF46689">
    <property type="entry name" value="Homeodomain-like"/>
    <property type="match status" value="2"/>
</dbReference>
<proteinExistence type="predicted"/>
<dbReference type="Proteomes" id="UP001196509">
    <property type="component" value="Unassembled WGS sequence"/>
</dbReference>
<evidence type="ECO:0000313" key="5">
    <source>
        <dbReference type="EMBL" id="MBW8639409.1"/>
    </source>
</evidence>
<dbReference type="PANTHER" id="PTHR46796:SF7">
    <property type="entry name" value="ARAC FAMILY TRANSCRIPTIONAL REGULATOR"/>
    <property type="match status" value="1"/>
</dbReference>
<dbReference type="RefSeq" id="WP_220230142.1">
    <property type="nucleotide sequence ID" value="NZ_JAICBX010000004.1"/>
</dbReference>